<keyword evidence="1" id="KW-0812">Transmembrane</keyword>
<comment type="caution">
    <text evidence="2">The sequence shown here is derived from an EMBL/GenBank/DDBJ whole genome shotgun (WGS) entry which is preliminary data.</text>
</comment>
<dbReference type="AlphaFoldDB" id="A0ABD3FN76"/>
<feature type="transmembrane region" description="Helical" evidence="1">
    <location>
        <begin position="57"/>
        <end position="76"/>
    </location>
</feature>
<keyword evidence="1" id="KW-0472">Membrane</keyword>
<protein>
    <submittedName>
        <fullName evidence="2">Uncharacterized protein</fullName>
    </submittedName>
</protein>
<evidence type="ECO:0000313" key="3">
    <source>
        <dbReference type="Proteomes" id="UP001632037"/>
    </source>
</evidence>
<organism evidence="2 3">
    <name type="scientific">Phytophthora oleae</name>
    <dbReference type="NCBI Taxonomy" id="2107226"/>
    <lineage>
        <taxon>Eukaryota</taxon>
        <taxon>Sar</taxon>
        <taxon>Stramenopiles</taxon>
        <taxon>Oomycota</taxon>
        <taxon>Peronosporomycetes</taxon>
        <taxon>Peronosporales</taxon>
        <taxon>Peronosporaceae</taxon>
        <taxon>Phytophthora</taxon>
    </lineage>
</organism>
<proteinExistence type="predicted"/>
<sequence>MKDVSDAIEDIIHKTDDNWQTKTSSWHALKSVSGSGRQDPHKDFPSFETSRALITKTAVQASVIVALMPGARFIILPRRFGSRRRKNFGIVKFYFYRGDVVHAGTDFVEENIRLHCFVLIKGIDQQTDFYRCYRIRNALSGQPACV</sequence>
<gene>
    <name evidence="2" type="ORF">V7S43_006775</name>
</gene>
<keyword evidence="3" id="KW-1185">Reference proteome</keyword>
<name>A0ABD3FN76_9STRA</name>
<evidence type="ECO:0000313" key="2">
    <source>
        <dbReference type="EMBL" id="KAL3667896.1"/>
    </source>
</evidence>
<dbReference type="Proteomes" id="UP001632037">
    <property type="component" value="Unassembled WGS sequence"/>
</dbReference>
<accession>A0ABD3FN76</accession>
<keyword evidence="1" id="KW-1133">Transmembrane helix</keyword>
<evidence type="ECO:0000256" key="1">
    <source>
        <dbReference type="SAM" id="Phobius"/>
    </source>
</evidence>
<reference evidence="2 3" key="1">
    <citation type="submission" date="2024-09" db="EMBL/GenBank/DDBJ databases">
        <title>Genome sequencing and assembly of Phytophthora oleae, isolate VK10A, causative agent of rot of olive drupes.</title>
        <authorList>
            <person name="Conti Taguali S."/>
            <person name="Riolo M."/>
            <person name="La Spada F."/>
            <person name="Cacciola S.O."/>
            <person name="Dionisio G."/>
        </authorList>
    </citation>
    <scope>NUCLEOTIDE SEQUENCE [LARGE SCALE GENOMIC DNA]</scope>
    <source>
        <strain evidence="2 3">VK10A</strain>
    </source>
</reference>
<dbReference type="EMBL" id="JBIMZQ010000012">
    <property type="protein sequence ID" value="KAL3667896.1"/>
    <property type="molecule type" value="Genomic_DNA"/>
</dbReference>